<protein>
    <submittedName>
        <fullName evidence="1">Uncharacterized protein</fullName>
    </submittedName>
</protein>
<proteinExistence type="predicted"/>
<dbReference type="EMBL" id="JAUJYN010000010">
    <property type="protein sequence ID" value="KAK1262383.1"/>
    <property type="molecule type" value="Genomic_DNA"/>
</dbReference>
<keyword evidence="2" id="KW-1185">Reference proteome</keyword>
<reference evidence="1" key="1">
    <citation type="journal article" date="2023" name="Nat. Commun.">
        <title>Diploid and tetraploid genomes of Acorus and the evolution of monocots.</title>
        <authorList>
            <person name="Ma L."/>
            <person name="Liu K.W."/>
            <person name="Li Z."/>
            <person name="Hsiao Y.Y."/>
            <person name="Qi Y."/>
            <person name="Fu T."/>
            <person name="Tang G.D."/>
            <person name="Zhang D."/>
            <person name="Sun W.H."/>
            <person name="Liu D.K."/>
            <person name="Li Y."/>
            <person name="Chen G.Z."/>
            <person name="Liu X.D."/>
            <person name="Liao X.Y."/>
            <person name="Jiang Y.T."/>
            <person name="Yu X."/>
            <person name="Hao Y."/>
            <person name="Huang J."/>
            <person name="Zhao X.W."/>
            <person name="Ke S."/>
            <person name="Chen Y.Y."/>
            <person name="Wu W.L."/>
            <person name="Hsu J.L."/>
            <person name="Lin Y.F."/>
            <person name="Huang M.D."/>
            <person name="Li C.Y."/>
            <person name="Huang L."/>
            <person name="Wang Z.W."/>
            <person name="Zhao X."/>
            <person name="Zhong W.Y."/>
            <person name="Peng D.H."/>
            <person name="Ahmad S."/>
            <person name="Lan S."/>
            <person name="Zhang J.S."/>
            <person name="Tsai W.C."/>
            <person name="Van de Peer Y."/>
            <person name="Liu Z.J."/>
        </authorList>
    </citation>
    <scope>NUCLEOTIDE SEQUENCE</scope>
    <source>
        <strain evidence="1">SCP</strain>
    </source>
</reference>
<evidence type="ECO:0000313" key="1">
    <source>
        <dbReference type="EMBL" id="KAK1262383.1"/>
    </source>
</evidence>
<dbReference type="AlphaFoldDB" id="A0AAV9AE38"/>
<gene>
    <name evidence="1" type="ORF">QJS04_geneDACA018896</name>
</gene>
<dbReference type="Proteomes" id="UP001179952">
    <property type="component" value="Unassembled WGS sequence"/>
</dbReference>
<sequence>MALSHGIVKKPYFRYFRFAADGEKSLDVEVEIPDFKLEEMVRELKWKVGEEERRKRKKWAFTGGFAKCHAIVLKKKKKKDNCFH</sequence>
<organism evidence="1 2">
    <name type="scientific">Acorus gramineus</name>
    <name type="common">Dwarf sweet flag</name>
    <dbReference type="NCBI Taxonomy" id="55184"/>
    <lineage>
        <taxon>Eukaryota</taxon>
        <taxon>Viridiplantae</taxon>
        <taxon>Streptophyta</taxon>
        <taxon>Embryophyta</taxon>
        <taxon>Tracheophyta</taxon>
        <taxon>Spermatophyta</taxon>
        <taxon>Magnoliopsida</taxon>
        <taxon>Liliopsida</taxon>
        <taxon>Acoraceae</taxon>
        <taxon>Acorus</taxon>
    </lineage>
</organism>
<name>A0AAV9AE38_ACOGR</name>
<accession>A0AAV9AE38</accession>
<reference evidence="1" key="2">
    <citation type="submission" date="2023-06" db="EMBL/GenBank/DDBJ databases">
        <authorList>
            <person name="Ma L."/>
            <person name="Liu K.-W."/>
            <person name="Li Z."/>
            <person name="Hsiao Y.-Y."/>
            <person name="Qi Y."/>
            <person name="Fu T."/>
            <person name="Tang G."/>
            <person name="Zhang D."/>
            <person name="Sun W.-H."/>
            <person name="Liu D.-K."/>
            <person name="Li Y."/>
            <person name="Chen G.-Z."/>
            <person name="Liu X.-D."/>
            <person name="Liao X.-Y."/>
            <person name="Jiang Y.-T."/>
            <person name="Yu X."/>
            <person name="Hao Y."/>
            <person name="Huang J."/>
            <person name="Zhao X.-W."/>
            <person name="Ke S."/>
            <person name="Chen Y.-Y."/>
            <person name="Wu W.-L."/>
            <person name="Hsu J.-L."/>
            <person name="Lin Y.-F."/>
            <person name="Huang M.-D."/>
            <person name="Li C.-Y."/>
            <person name="Huang L."/>
            <person name="Wang Z.-W."/>
            <person name="Zhao X."/>
            <person name="Zhong W.-Y."/>
            <person name="Peng D.-H."/>
            <person name="Ahmad S."/>
            <person name="Lan S."/>
            <person name="Zhang J.-S."/>
            <person name="Tsai W.-C."/>
            <person name="Van De Peer Y."/>
            <person name="Liu Z.-J."/>
        </authorList>
    </citation>
    <scope>NUCLEOTIDE SEQUENCE</scope>
    <source>
        <strain evidence="1">SCP</strain>
        <tissue evidence="1">Leaves</tissue>
    </source>
</reference>
<evidence type="ECO:0000313" key="2">
    <source>
        <dbReference type="Proteomes" id="UP001179952"/>
    </source>
</evidence>
<comment type="caution">
    <text evidence="1">The sequence shown here is derived from an EMBL/GenBank/DDBJ whole genome shotgun (WGS) entry which is preliminary data.</text>
</comment>